<dbReference type="CDD" id="cd11614">
    <property type="entry name" value="SAF_CpaB_FlgA_like"/>
    <property type="match status" value="1"/>
</dbReference>
<keyword evidence="1" id="KW-0472">Membrane</keyword>
<name>A0A3M0G737_9ACTN</name>
<organism evidence="3 4">
    <name type="scientific">Tessaracoccus antarcticus</name>
    <dbReference type="NCBI Taxonomy" id="2479848"/>
    <lineage>
        <taxon>Bacteria</taxon>
        <taxon>Bacillati</taxon>
        <taxon>Actinomycetota</taxon>
        <taxon>Actinomycetes</taxon>
        <taxon>Propionibacteriales</taxon>
        <taxon>Propionibacteriaceae</taxon>
        <taxon>Tessaracoccus</taxon>
    </lineage>
</organism>
<dbReference type="InterPro" id="IPR013974">
    <property type="entry name" value="SAF"/>
</dbReference>
<feature type="domain" description="AFP-like" evidence="2">
    <location>
        <begin position="59"/>
        <end position="122"/>
    </location>
</feature>
<dbReference type="SUPFAM" id="SSF51269">
    <property type="entry name" value="AFP III-like domain"/>
    <property type="match status" value="1"/>
</dbReference>
<accession>A0A3M0G737</accession>
<dbReference type="InterPro" id="IPR036732">
    <property type="entry name" value="AFP_Neu5c_C_sf"/>
</dbReference>
<evidence type="ECO:0000313" key="3">
    <source>
        <dbReference type="EMBL" id="RMB56869.1"/>
    </source>
</evidence>
<evidence type="ECO:0000259" key="2">
    <source>
        <dbReference type="PROSITE" id="PS50844"/>
    </source>
</evidence>
<evidence type="ECO:0000313" key="4">
    <source>
        <dbReference type="Proteomes" id="UP000275256"/>
    </source>
</evidence>
<comment type="caution">
    <text evidence="3">The sequence shown here is derived from an EMBL/GenBank/DDBJ whole genome shotgun (WGS) entry which is preliminary data.</text>
</comment>
<sequence length="237" mass="23670">MGMVGKTDGSAPVETHAVTPVATRAQRRPLLLVVSVLLVLLGAAGGALAWMSIGTAVDAVVARTPIQRGQVLSADDFVVVQVNPDPQLQMIPPGQIPSLVGQRASHDVAAGGLVPTSVAAQEVLPPAGETVIGLSLAPGFYPAMDLLVGDQVRVVMVEPIYACAAGAPAATDSAAVPASSGCLDGQLTVPGVVVSVSMDSASSQLFLAVQVKQAAAATAASAAALGKAAVVLDTRER</sequence>
<reference evidence="3 4" key="1">
    <citation type="submission" date="2018-10" db="EMBL/GenBank/DDBJ databases">
        <title>Tessaracoccus antarcticuss sp. nov., isolated from sediment.</title>
        <authorList>
            <person name="Zhou L.Y."/>
            <person name="Du Z.J."/>
        </authorList>
    </citation>
    <scope>NUCLEOTIDE SEQUENCE [LARGE SCALE GENOMIC DNA]</scope>
    <source>
        <strain evidence="3 4">JDX10</strain>
    </source>
</reference>
<dbReference type="Gene3D" id="3.90.1210.10">
    <property type="entry name" value="Antifreeze-like/N-acetylneuraminic acid synthase C-terminal domain"/>
    <property type="match status" value="1"/>
</dbReference>
<feature type="transmembrane region" description="Helical" evidence="1">
    <location>
        <begin position="30"/>
        <end position="53"/>
    </location>
</feature>
<dbReference type="PROSITE" id="PS50844">
    <property type="entry name" value="AFP_LIKE"/>
    <property type="match status" value="1"/>
</dbReference>
<dbReference type="EMBL" id="REFW01000010">
    <property type="protein sequence ID" value="RMB56869.1"/>
    <property type="molecule type" value="Genomic_DNA"/>
</dbReference>
<dbReference type="AlphaFoldDB" id="A0A3M0G737"/>
<proteinExistence type="predicted"/>
<dbReference type="InterPro" id="IPR006190">
    <property type="entry name" value="SAF_AFP_Neu5Ac"/>
</dbReference>
<dbReference type="Proteomes" id="UP000275256">
    <property type="component" value="Unassembled WGS sequence"/>
</dbReference>
<evidence type="ECO:0000256" key="1">
    <source>
        <dbReference type="SAM" id="Phobius"/>
    </source>
</evidence>
<keyword evidence="1" id="KW-1133">Transmembrane helix</keyword>
<keyword evidence="1" id="KW-0812">Transmembrane</keyword>
<dbReference type="Pfam" id="PF08666">
    <property type="entry name" value="SAF"/>
    <property type="match status" value="1"/>
</dbReference>
<gene>
    <name evidence="3" type="ORF">EAX62_16460</name>
</gene>
<protein>
    <recommendedName>
        <fullName evidence="2">AFP-like domain-containing protein</fullName>
    </recommendedName>
</protein>
<dbReference type="SMART" id="SM00858">
    <property type="entry name" value="SAF"/>
    <property type="match status" value="1"/>
</dbReference>
<keyword evidence="4" id="KW-1185">Reference proteome</keyword>